<proteinExistence type="inferred from homology"/>
<dbReference type="AlphaFoldDB" id="A0AAN6EP47"/>
<comment type="similarity">
    <text evidence="1">Belongs to the short-chain dehydrogenases/reductases (SDR) family.</text>
</comment>
<evidence type="ECO:0000313" key="6">
    <source>
        <dbReference type="Proteomes" id="UP001161757"/>
    </source>
</evidence>
<protein>
    <recommendedName>
        <fullName evidence="7">Alcohol dehydrogenase</fullName>
    </recommendedName>
</protein>
<keyword evidence="4" id="KW-0472">Membrane</keyword>
<feature type="region of interest" description="Disordered" evidence="3">
    <location>
        <begin position="365"/>
        <end position="408"/>
    </location>
</feature>
<evidence type="ECO:0000256" key="1">
    <source>
        <dbReference type="ARBA" id="ARBA00006484"/>
    </source>
</evidence>
<keyword evidence="4" id="KW-0812">Transmembrane</keyword>
<evidence type="ECO:0000313" key="5">
    <source>
        <dbReference type="EMBL" id="KAJ8988699.1"/>
    </source>
</evidence>
<dbReference type="SUPFAM" id="SSF51735">
    <property type="entry name" value="NAD(P)-binding Rossmann-fold domains"/>
    <property type="match status" value="1"/>
</dbReference>
<dbReference type="Proteomes" id="UP001161757">
    <property type="component" value="Unassembled WGS sequence"/>
</dbReference>
<gene>
    <name evidence="5" type="ORF">HRR80_007327</name>
</gene>
<feature type="transmembrane region" description="Helical" evidence="4">
    <location>
        <begin position="273"/>
        <end position="295"/>
    </location>
</feature>
<dbReference type="InterPro" id="IPR002347">
    <property type="entry name" value="SDR_fam"/>
</dbReference>
<dbReference type="Pfam" id="PF00106">
    <property type="entry name" value="adh_short"/>
    <property type="match status" value="1"/>
</dbReference>
<feature type="compositionally biased region" description="Basic and acidic residues" evidence="3">
    <location>
        <begin position="368"/>
        <end position="382"/>
    </location>
</feature>
<dbReference type="EMBL" id="JAJGCB010000017">
    <property type="protein sequence ID" value="KAJ8988699.1"/>
    <property type="molecule type" value="Genomic_DNA"/>
</dbReference>
<evidence type="ECO:0008006" key="7">
    <source>
        <dbReference type="Google" id="ProtNLM"/>
    </source>
</evidence>
<dbReference type="PRINTS" id="PR00081">
    <property type="entry name" value="GDHRDH"/>
</dbReference>
<evidence type="ECO:0000256" key="3">
    <source>
        <dbReference type="SAM" id="MobiDB-lite"/>
    </source>
</evidence>
<accession>A0AAN6EP47</accession>
<keyword evidence="2" id="KW-0560">Oxidoreductase</keyword>
<comment type="caution">
    <text evidence="5">The sequence shown here is derived from an EMBL/GenBank/DDBJ whole genome shotgun (WGS) entry which is preliminary data.</text>
</comment>
<name>A0AAN6EP47_EXODE</name>
<dbReference type="GO" id="GO:0016491">
    <property type="term" value="F:oxidoreductase activity"/>
    <property type="evidence" value="ECO:0007669"/>
    <property type="project" value="UniProtKB-KW"/>
</dbReference>
<dbReference type="InterPro" id="IPR036291">
    <property type="entry name" value="NAD(P)-bd_dom_sf"/>
</dbReference>
<organism evidence="5 6">
    <name type="scientific">Exophiala dermatitidis</name>
    <name type="common">Black yeast-like fungus</name>
    <name type="synonym">Wangiella dermatitidis</name>
    <dbReference type="NCBI Taxonomy" id="5970"/>
    <lineage>
        <taxon>Eukaryota</taxon>
        <taxon>Fungi</taxon>
        <taxon>Dikarya</taxon>
        <taxon>Ascomycota</taxon>
        <taxon>Pezizomycotina</taxon>
        <taxon>Eurotiomycetes</taxon>
        <taxon>Chaetothyriomycetidae</taxon>
        <taxon>Chaetothyriales</taxon>
        <taxon>Herpotrichiellaceae</taxon>
        <taxon>Exophiala</taxon>
    </lineage>
</organism>
<dbReference type="PANTHER" id="PTHR43157:SF31">
    <property type="entry name" value="PHOSPHATIDYLINOSITOL-GLYCAN BIOSYNTHESIS CLASS F PROTEIN"/>
    <property type="match status" value="1"/>
</dbReference>
<reference evidence="5" key="1">
    <citation type="submission" date="2023-01" db="EMBL/GenBank/DDBJ databases">
        <title>Exophiala dermititidis isolated from Cystic Fibrosis Patient.</title>
        <authorList>
            <person name="Kurbessoian T."/>
            <person name="Crocker A."/>
            <person name="Murante D."/>
            <person name="Hogan D.A."/>
            <person name="Stajich J.E."/>
        </authorList>
    </citation>
    <scope>NUCLEOTIDE SEQUENCE</scope>
    <source>
        <strain evidence="5">Ex8</strain>
    </source>
</reference>
<keyword evidence="4" id="KW-1133">Transmembrane helix</keyword>
<evidence type="ECO:0000256" key="4">
    <source>
        <dbReference type="SAM" id="Phobius"/>
    </source>
</evidence>
<feature type="transmembrane region" description="Helical" evidence="4">
    <location>
        <begin position="20"/>
        <end position="40"/>
    </location>
</feature>
<dbReference type="PANTHER" id="PTHR43157">
    <property type="entry name" value="PHOSPHATIDYLINOSITOL-GLYCAN BIOSYNTHESIS CLASS F PROTEIN-RELATED"/>
    <property type="match status" value="1"/>
</dbReference>
<dbReference type="Gene3D" id="3.40.50.720">
    <property type="entry name" value="NAD(P)-binding Rossmann-like Domain"/>
    <property type="match status" value="1"/>
</dbReference>
<evidence type="ECO:0000256" key="2">
    <source>
        <dbReference type="ARBA" id="ARBA00023002"/>
    </source>
</evidence>
<sequence>MPLPLLAEGFNRGLYNSPYVWTVGKAAAVIGVVALLKIYFEGAKCRSERVMHGKVVMVTGGTSGIGAAVVQELASRGAQIIILTHHAPSDPFLVDYIEDLRTLTNNELIYAEQVDLSSLHSIRLFATKWVDNAPPRRLDMVILCASVMTPYFGTSQTTVDGLEAEWEINYLSNFHLLSILSPAIRAQPADRDVRILFSTCSSYIGGELDLNTTTAPTKSGSASFARSKLAVMTFAHAFQKHLDAYKRPDKQPNNARAFIIDPGYCRTPGMRRWLSGGLIWGLFLYLLTWPVWWLILKSPVQGAQSYLFGAMDAEYAQGVGGKIIKECREYQSLRPEVQDEEVAKTLWEFSEKQIEQLEKQGAVRRALAKKEAERQTSKENSTKEPANAQASGGEKKPTSGSRKSRKAK</sequence>